<feature type="domain" description="CobQ/CobB/MinD/ParA nucleotide binding" evidence="1">
    <location>
        <begin position="5"/>
        <end position="182"/>
    </location>
</feature>
<evidence type="ECO:0000313" key="2">
    <source>
        <dbReference type="EMBL" id="SDF15643.1"/>
    </source>
</evidence>
<dbReference type="RefSeq" id="WP_074642318.1">
    <property type="nucleotide sequence ID" value="NZ_FNBL01000002.1"/>
</dbReference>
<dbReference type="Gene3D" id="3.40.50.300">
    <property type="entry name" value="P-loop containing nucleotide triphosphate hydrolases"/>
    <property type="match status" value="1"/>
</dbReference>
<dbReference type="PANTHER" id="PTHR13696:SF96">
    <property type="entry name" value="COBQ_COBB_MIND_PARA NUCLEOTIDE BINDING DOMAIN-CONTAINING PROTEIN"/>
    <property type="match status" value="1"/>
</dbReference>
<dbReference type="SUPFAM" id="SSF52540">
    <property type="entry name" value="P-loop containing nucleoside triphosphate hydrolases"/>
    <property type="match status" value="1"/>
</dbReference>
<organism evidence="2 3">
    <name type="scientific">Celeribacter baekdonensis</name>
    <dbReference type="NCBI Taxonomy" id="875171"/>
    <lineage>
        <taxon>Bacteria</taxon>
        <taxon>Pseudomonadati</taxon>
        <taxon>Pseudomonadota</taxon>
        <taxon>Alphaproteobacteria</taxon>
        <taxon>Rhodobacterales</taxon>
        <taxon>Roseobacteraceae</taxon>
        <taxon>Celeribacter</taxon>
    </lineage>
</organism>
<dbReference type="PANTHER" id="PTHR13696">
    <property type="entry name" value="P-LOOP CONTAINING NUCLEOSIDE TRIPHOSPHATE HYDROLASE"/>
    <property type="match status" value="1"/>
</dbReference>
<evidence type="ECO:0000259" key="1">
    <source>
        <dbReference type="Pfam" id="PF01656"/>
    </source>
</evidence>
<dbReference type="Proteomes" id="UP000182284">
    <property type="component" value="Unassembled WGS sequence"/>
</dbReference>
<dbReference type="InterPro" id="IPR027417">
    <property type="entry name" value="P-loop_NTPase"/>
</dbReference>
<name>A0A1G7ISJ8_9RHOB</name>
<dbReference type="EMBL" id="FNBL01000002">
    <property type="protein sequence ID" value="SDF15643.1"/>
    <property type="molecule type" value="Genomic_DNA"/>
</dbReference>
<dbReference type="PIRSF" id="PIRSF009320">
    <property type="entry name" value="Nuc_binding_HP_1000"/>
    <property type="match status" value="1"/>
</dbReference>
<dbReference type="OrthoDB" id="69313at2"/>
<dbReference type="Pfam" id="PF01656">
    <property type="entry name" value="CbiA"/>
    <property type="match status" value="1"/>
</dbReference>
<dbReference type="InterPro" id="IPR050678">
    <property type="entry name" value="DNA_Partitioning_ATPase"/>
</dbReference>
<gene>
    <name evidence="2" type="ORF">SAMN04488117_102444</name>
</gene>
<dbReference type="CDD" id="cd02042">
    <property type="entry name" value="ParAB_family"/>
    <property type="match status" value="1"/>
</dbReference>
<protein>
    <submittedName>
        <fullName evidence="2">Chromosome partitioning protein</fullName>
    </submittedName>
</protein>
<accession>A0A1G7ISJ8</accession>
<reference evidence="2 3" key="1">
    <citation type="submission" date="2016-10" db="EMBL/GenBank/DDBJ databases">
        <authorList>
            <person name="de Groot N.N."/>
        </authorList>
    </citation>
    <scope>NUCLEOTIDE SEQUENCE [LARGE SCALE GENOMIC DNA]</scope>
    <source>
        <strain evidence="2 3">DSM 27375</strain>
    </source>
</reference>
<dbReference type="AlphaFoldDB" id="A0A1G7ISJ8"/>
<proteinExistence type="predicted"/>
<sequence length="209" mass="22933">MKTLLVANSKGGSGKTMTAITLAAALKAAGFKVALADADPQQSARQWGKRRSAYAPHIPLLDWSGAARPSVPKKTEWLVIDSGAGFGAEEAKPFLKDADVMVTPVMASMFDELAAKGFLKSLRDIKQIKKDKIDILPIGSRIDPRRKDARLLKEFLAANGQELVTMISERAAYVDLAREGLSIFDQKQARFTPIKQQWQPVLKRMGVKL</sequence>
<dbReference type="InterPro" id="IPR002586">
    <property type="entry name" value="CobQ/CobB/MinD/ParA_Nub-bd_dom"/>
</dbReference>
<evidence type="ECO:0000313" key="3">
    <source>
        <dbReference type="Proteomes" id="UP000182284"/>
    </source>
</evidence>